<evidence type="ECO:0000256" key="7">
    <source>
        <dbReference type="SAM" id="MobiDB-lite"/>
    </source>
</evidence>
<proteinExistence type="inferred from homology"/>
<organism evidence="8 9">
    <name type="scientific">Lepeophtheirus salmonis</name>
    <name type="common">Salmon louse</name>
    <name type="synonym">Caligus salmonis</name>
    <dbReference type="NCBI Taxonomy" id="72036"/>
    <lineage>
        <taxon>Eukaryota</taxon>
        <taxon>Metazoa</taxon>
        <taxon>Ecdysozoa</taxon>
        <taxon>Arthropoda</taxon>
        <taxon>Crustacea</taxon>
        <taxon>Multicrustacea</taxon>
        <taxon>Hexanauplia</taxon>
        <taxon>Copepoda</taxon>
        <taxon>Siphonostomatoida</taxon>
        <taxon>Caligidae</taxon>
        <taxon>Lepeophtheirus</taxon>
    </lineage>
</organism>
<dbReference type="GO" id="GO:0000463">
    <property type="term" value="P:maturation of LSU-rRNA from tricistronic rRNA transcript (SSU-rRNA, 5.8S rRNA, LSU-rRNA)"/>
    <property type="evidence" value="ECO:0007669"/>
    <property type="project" value="TreeGrafter"/>
</dbReference>
<accession>A0A7R8H834</accession>
<keyword evidence="9" id="KW-1185">Reference proteome</keyword>
<dbReference type="AlphaFoldDB" id="A0A7R8H834"/>
<evidence type="ECO:0000313" key="9">
    <source>
        <dbReference type="Proteomes" id="UP000675881"/>
    </source>
</evidence>
<dbReference type="Pfam" id="PF04427">
    <property type="entry name" value="Brix"/>
    <property type="match status" value="1"/>
</dbReference>
<comment type="subcellular location">
    <subcellularLocation>
        <location evidence="1 6">Nucleus</location>
        <location evidence="1 6">Nucleolus</location>
    </subcellularLocation>
</comment>
<evidence type="ECO:0000256" key="1">
    <source>
        <dbReference type="ARBA" id="ARBA00004604"/>
    </source>
</evidence>
<dbReference type="PANTHER" id="PTHR12728">
    <property type="entry name" value="BRIX DOMAIN CONTAINING PROTEIN"/>
    <property type="match status" value="1"/>
</dbReference>
<evidence type="ECO:0000256" key="5">
    <source>
        <dbReference type="ARBA" id="ARBA00030889"/>
    </source>
</evidence>
<dbReference type="EMBL" id="HG994583">
    <property type="protein sequence ID" value="CAF2932160.1"/>
    <property type="molecule type" value="Genomic_DNA"/>
</dbReference>
<feature type="region of interest" description="Disordered" evidence="7">
    <location>
        <begin position="264"/>
        <end position="287"/>
    </location>
</feature>
<dbReference type="OrthoDB" id="407658at2759"/>
<evidence type="ECO:0000256" key="3">
    <source>
        <dbReference type="ARBA" id="ARBA00020387"/>
    </source>
</evidence>
<dbReference type="GO" id="GO:0019843">
    <property type="term" value="F:rRNA binding"/>
    <property type="evidence" value="ECO:0007669"/>
    <property type="project" value="UniProtKB-UniRule"/>
</dbReference>
<keyword evidence="4 6" id="KW-0539">Nucleus</keyword>
<gene>
    <name evidence="8" type="ORF">LSAA_8896</name>
</gene>
<dbReference type="InterPro" id="IPR039770">
    <property type="entry name" value="Rpf2"/>
</dbReference>
<dbReference type="GO" id="GO:0000027">
    <property type="term" value="P:ribosomal large subunit assembly"/>
    <property type="evidence" value="ECO:0007669"/>
    <property type="project" value="InterPro"/>
</dbReference>
<evidence type="ECO:0000256" key="2">
    <source>
        <dbReference type="ARBA" id="ARBA00010782"/>
    </source>
</evidence>
<dbReference type="GO" id="GO:0005730">
    <property type="term" value="C:nucleolus"/>
    <property type="evidence" value="ECO:0007669"/>
    <property type="project" value="UniProtKB-SubCell"/>
</dbReference>
<dbReference type="PANTHER" id="PTHR12728:SF0">
    <property type="entry name" value="RIBOSOME PRODUCTION FACTOR 2 HOMOLOG"/>
    <property type="match status" value="1"/>
</dbReference>
<feature type="compositionally biased region" description="Basic and acidic residues" evidence="7">
    <location>
        <begin position="270"/>
        <end position="287"/>
    </location>
</feature>
<protein>
    <recommendedName>
        <fullName evidence="3 6">Ribosome production factor 2 homolog</fullName>
    </recommendedName>
    <alternativeName>
        <fullName evidence="5 6">Ribosome biogenesis protein RPF2 homolog</fullName>
    </alternativeName>
</protein>
<reference evidence="8" key="1">
    <citation type="submission" date="2021-02" db="EMBL/GenBank/DDBJ databases">
        <authorList>
            <person name="Bekaert M."/>
        </authorList>
    </citation>
    <scope>NUCLEOTIDE SEQUENCE</scope>
    <source>
        <strain evidence="8">IoA-00</strain>
    </source>
</reference>
<dbReference type="SMART" id="SM00879">
    <property type="entry name" value="Brix"/>
    <property type="match status" value="1"/>
</dbReference>
<sequence>MGVIQRVVKPRNKKSRRALEEREPKAIETLKQALIIRGSHTSETVREVLKDLATLKKPHAISFSKKNDYRPFEDPVPIETIGVRADASLFVLGNKTKKRPNNLTFGRTFDGKLLDMTLEIKPCLIFNGPLFDTVPELARLKSIFIDFFRGPIVNKIRLAGIEHCLSFTAVSEKKVSLRSYKIAMKKSGTRFPRIELIDMGPHIDCSLRRTHLASEDLMKSALKKVKNINKVKKIKNVSKDGLDNTFGRVHIQSQKVGEIQTRKRRALKPSLEEKKEAASQKAKEVEEAHRKNVEATVVKDNFILVDDIRNSKKHIDVLRFIATHGEESVKEFVSTGGKVE</sequence>
<dbReference type="InterPro" id="IPR007109">
    <property type="entry name" value="Brix"/>
</dbReference>
<evidence type="ECO:0000256" key="4">
    <source>
        <dbReference type="ARBA" id="ARBA00023242"/>
    </source>
</evidence>
<comment type="similarity">
    <text evidence="2 6">Belongs to the RPF2 family.</text>
</comment>
<evidence type="ECO:0000256" key="6">
    <source>
        <dbReference type="RuleBase" id="RU367086"/>
    </source>
</evidence>
<dbReference type="PROSITE" id="PS50833">
    <property type="entry name" value="BRIX"/>
    <property type="match status" value="1"/>
</dbReference>
<evidence type="ECO:0000313" key="8">
    <source>
        <dbReference type="EMBL" id="CAF2932160.1"/>
    </source>
</evidence>
<dbReference type="Proteomes" id="UP000675881">
    <property type="component" value="Chromosome 4"/>
</dbReference>
<name>A0A7R8H834_LEPSM</name>